<keyword evidence="4" id="KW-0762">Sugar transport</keyword>
<evidence type="ECO:0000256" key="6">
    <source>
        <dbReference type="ARBA" id="ARBA00022692"/>
    </source>
</evidence>
<evidence type="ECO:0000256" key="4">
    <source>
        <dbReference type="ARBA" id="ARBA00022597"/>
    </source>
</evidence>
<evidence type="ECO:0000256" key="5">
    <source>
        <dbReference type="ARBA" id="ARBA00022679"/>
    </source>
</evidence>
<organism evidence="11">
    <name type="scientific">human gut metagenome</name>
    <dbReference type="NCBI Taxonomy" id="408170"/>
    <lineage>
        <taxon>unclassified sequences</taxon>
        <taxon>metagenomes</taxon>
        <taxon>organismal metagenomes</taxon>
    </lineage>
</organism>
<dbReference type="SUPFAM" id="SSF55604">
    <property type="entry name" value="Glucose permease domain IIB"/>
    <property type="match status" value="1"/>
</dbReference>
<dbReference type="CDD" id="cd00212">
    <property type="entry name" value="PTS_IIB_glc"/>
    <property type="match status" value="1"/>
</dbReference>
<dbReference type="FunFam" id="3.30.1360.60:FF:000001">
    <property type="entry name" value="PTS system glucose-specific IIBC component PtsG"/>
    <property type="match status" value="1"/>
</dbReference>
<accession>W1YBR8</accession>
<evidence type="ECO:0000256" key="3">
    <source>
        <dbReference type="ARBA" id="ARBA00022475"/>
    </source>
</evidence>
<keyword evidence="6" id="KW-0812">Transmembrane</keyword>
<keyword evidence="9" id="KW-0472">Membrane</keyword>
<evidence type="ECO:0000313" key="11">
    <source>
        <dbReference type="EMBL" id="ETJ38594.1"/>
    </source>
</evidence>
<evidence type="ECO:0000259" key="10">
    <source>
        <dbReference type="PROSITE" id="PS51098"/>
    </source>
</evidence>
<dbReference type="InterPro" id="IPR036878">
    <property type="entry name" value="Glu_permease_IIB"/>
</dbReference>
<keyword evidence="5" id="KW-0808">Transferase</keyword>
<keyword evidence="8" id="KW-1133">Transmembrane helix</keyword>
<evidence type="ECO:0000256" key="7">
    <source>
        <dbReference type="ARBA" id="ARBA00022777"/>
    </source>
</evidence>
<keyword evidence="3" id="KW-1003">Cell membrane</keyword>
<dbReference type="GO" id="GO:0090589">
    <property type="term" value="F:protein-phosphocysteine-trehalose phosphotransferase system transporter activity"/>
    <property type="evidence" value="ECO:0007669"/>
    <property type="project" value="TreeGrafter"/>
</dbReference>
<dbReference type="GO" id="GO:0015771">
    <property type="term" value="P:trehalose transport"/>
    <property type="evidence" value="ECO:0007669"/>
    <property type="project" value="TreeGrafter"/>
</dbReference>
<dbReference type="PANTHER" id="PTHR30175:SF1">
    <property type="entry name" value="PTS SYSTEM ARBUTIN-, CELLOBIOSE-, AND SALICIN-SPECIFIC EIIBC COMPONENT-RELATED"/>
    <property type="match status" value="1"/>
</dbReference>
<feature type="non-terminal residue" evidence="11">
    <location>
        <position position="65"/>
    </location>
</feature>
<dbReference type="InterPro" id="IPR018113">
    <property type="entry name" value="PTrfase_EIIB_Cys"/>
</dbReference>
<name>W1YBR8_9ZZZZ</name>
<keyword evidence="2" id="KW-0813">Transport</keyword>
<dbReference type="PROSITE" id="PS51098">
    <property type="entry name" value="PTS_EIIB_TYPE_1"/>
    <property type="match status" value="1"/>
</dbReference>
<feature type="domain" description="PTS EIIB type-1" evidence="10">
    <location>
        <begin position="4"/>
        <end position="65"/>
    </location>
</feature>
<comment type="subcellular location">
    <subcellularLocation>
        <location evidence="1">Cell membrane</location>
        <topology evidence="1">Multi-pass membrane protein</topology>
    </subcellularLocation>
</comment>
<gene>
    <name evidence="11" type="ORF">Q604_UNBC07325G0001</name>
</gene>
<dbReference type="GO" id="GO:0008982">
    <property type="term" value="F:protein-N(PI)-phosphohistidine-sugar phosphotransferase activity"/>
    <property type="evidence" value="ECO:0007669"/>
    <property type="project" value="InterPro"/>
</dbReference>
<evidence type="ECO:0000256" key="9">
    <source>
        <dbReference type="ARBA" id="ARBA00023136"/>
    </source>
</evidence>
<dbReference type="InterPro" id="IPR001996">
    <property type="entry name" value="PTS_IIB_1"/>
</dbReference>
<sequence>MNYETLAKDILGLVGGKANINEAWHCATRLRFKLKDENKAQTAEIEALPGVVTVVKSAGQYQVVI</sequence>
<dbReference type="Gene3D" id="3.30.1360.60">
    <property type="entry name" value="Glucose permease domain IIB"/>
    <property type="match status" value="1"/>
</dbReference>
<evidence type="ECO:0000256" key="8">
    <source>
        <dbReference type="ARBA" id="ARBA00022989"/>
    </source>
</evidence>
<evidence type="ECO:0000256" key="2">
    <source>
        <dbReference type="ARBA" id="ARBA00022448"/>
    </source>
</evidence>
<keyword evidence="7" id="KW-0418">Kinase</keyword>
<comment type="caution">
    <text evidence="11">The sequence shown here is derived from an EMBL/GenBank/DDBJ whole genome shotgun (WGS) entry which is preliminary data.</text>
</comment>
<dbReference type="Pfam" id="PF00367">
    <property type="entry name" value="PTS_EIIB"/>
    <property type="match status" value="1"/>
</dbReference>
<protein>
    <recommendedName>
        <fullName evidence="10">PTS EIIB type-1 domain-containing protein</fullName>
    </recommendedName>
</protein>
<evidence type="ECO:0000256" key="1">
    <source>
        <dbReference type="ARBA" id="ARBA00004651"/>
    </source>
</evidence>
<dbReference type="PANTHER" id="PTHR30175">
    <property type="entry name" value="PHOSPHOTRANSFERASE SYSTEM TRANSPORT PROTEIN"/>
    <property type="match status" value="1"/>
</dbReference>
<dbReference type="GO" id="GO:0016301">
    <property type="term" value="F:kinase activity"/>
    <property type="evidence" value="ECO:0007669"/>
    <property type="project" value="UniProtKB-KW"/>
</dbReference>
<reference evidence="11" key="1">
    <citation type="submission" date="2013-12" db="EMBL/GenBank/DDBJ databases">
        <title>A Varibaculum cambriense genome reconstructed from a premature infant gut community with otherwise low bacterial novelty that shifts toward anaerobic metabolism during the third week of life.</title>
        <authorList>
            <person name="Brown C.T."/>
            <person name="Sharon I."/>
            <person name="Thomas B.C."/>
            <person name="Castelle C.J."/>
            <person name="Morowitz M.J."/>
            <person name="Banfield J.F."/>
        </authorList>
    </citation>
    <scope>NUCLEOTIDE SEQUENCE</scope>
</reference>
<dbReference type="GO" id="GO:0009401">
    <property type="term" value="P:phosphoenolpyruvate-dependent sugar phosphotransferase system"/>
    <property type="evidence" value="ECO:0007669"/>
    <property type="project" value="InterPro"/>
</dbReference>
<dbReference type="AlphaFoldDB" id="W1YBR8"/>
<dbReference type="GO" id="GO:0005886">
    <property type="term" value="C:plasma membrane"/>
    <property type="evidence" value="ECO:0007669"/>
    <property type="project" value="UniProtKB-SubCell"/>
</dbReference>
<dbReference type="PROSITE" id="PS01035">
    <property type="entry name" value="PTS_EIIB_TYPE_1_CYS"/>
    <property type="match status" value="1"/>
</dbReference>
<proteinExistence type="predicted"/>
<dbReference type="InterPro" id="IPR050558">
    <property type="entry name" value="PTS_Sugar-Specific_Components"/>
</dbReference>
<dbReference type="EMBL" id="AZMM01007325">
    <property type="protein sequence ID" value="ETJ38594.1"/>
    <property type="molecule type" value="Genomic_DNA"/>
</dbReference>